<dbReference type="PROSITE" id="PS51257">
    <property type="entry name" value="PROKAR_LIPOPROTEIN"/>
    <property type="match status" value="1"/>
</dbReference>
<organism evidence="3 4">
    <name type="scientific">Staphylococcus equorum</name>
    <dbReference type="NCBI Taxonomy" id="246432"/>
    <lineage>
        <taxon>Bacteria</taxon>
        <taxon>Bacillati</taxon>
        <taxon>Bacillota</taxon>
        <taxon>Bacilli</taxon>
        <taxon>Bacillales</taxon>
        <taxon>Staphylococcaceae</taxon>
        <taxon>Staphylococcus</taxon>
    </lineage>
</organism>
<reference evidence="3" key="1">
    <citation type="submission" date="2022-05" db="EMBL/GenBank/DDBJ databases">
        <title>Comparative genomics of Staphylococcus equorum isolates.</title>
        <authorList>
            <person name="Luelf R.H."/>
        </authorList>
    </citation>
    <scope>NUCLEOTIDE SEQUENCE</scope>
    <source>
        <strain evidence="3">TMW 2.2497</strain>
    </source>
</reference>
<comment type="caution">
    <text evidence="3">The sequence shown here is derived from an EMBL/GenBank/DDBJ whole genome shotgun (WGS) entry which is preliminary data.</text>
</comment>
<feature type="chain" id="PRO_5040765074" description="Lipoprotein" evidence="2">
    <location>
        <begin position="23"/>
        <end position="55"/>
    </location>
</feature>
<evidence type="ECO:0000313" key="3">
    <source>
        <dbReference type="EMBL" id="MDG0846258.1"/>
    </source>
</evidence>
<protein>
    <recommendedName>
        <fullName evidence="5">Lipoprotein</fullName>
    </recommendedName>
</protein>
<proteinExistence type="predicted"/>
<accession>A0A9X4L4M2</accession>
<evidence type="ECO:0000256" key="1">
    <source>
        <dbReference type="SAM" id="MobiDB-lite"/>
    </source>
</evidence>
<keyword evidence="4" id="KW-1185">Reference proteome</keyword>
<gene>
    <name evidence="3" type="ORF">M4L89_08480</name>
</gene>
<sequence length="55" mass="6204">MKKLIFLVIPALVLMLAGCSKAESEDKEQKTEGKQNTQTQEKQKQDINKAKGTRK</sequence>
<dbReference type="Proteomes" id="UP001152422">
    <property type="component" value="Unassembled WGS sequence"/>
</dbReference>
<dbReference type="RefSeq" id="WP_155492507.1">
    <property type="nucleotide sequence ID" value="NZ_CP013114.1"/>
</dbReference>
<evidence type="ECO:0000256" key="2">
    <source>
        <dbReference type="SAM" id="SignalP"/>
    </source>
</evidence>
<evidence type="ECO:0008006" key="5">
    <source>
        <dbReference type="Google" id="ProtNLM"/>
    </source>
</evidence>
<dbReference type="AlphaFoldDB" id="A0A9X4L4M2"/>
<keyword evidence="2" id="KW-0732">Signal</keyword>
<feature type="signal peptide" evidence="2">
    <location>
        <begin position="1"/>
        <end position="22"/>
    </location>
</feature>
<feature type="region of interest" description="Disordered" evidence="1">
    <location>
        <begin position="23"/>
        <end position="55"/>
    </location>
</feature>
<dbReference type="EMBL" id="JAMBQA010000004">
    <property type="protein sequence ID" value="MDG0846258.1"/>
    <property type="molecule type" value="Genomic_DNA"/>
</dbReference>
<evidence type="ECO:0000313" key="4">
    <source>
        <dbReference type="Proteomes" id="UP001152422"/>
    </source>
</evidence>
<name>A0A9X4L4M2_9STAP</name>
<dbReference type="KEGG" id="seqo:SE1039_09080"/>
<feature type="compositionally biased region" description="Basic and acidic residues" evidence="1">
    <location>
        <begin position="23"/>
        <end position="33"/>
    </location>
</feature>